<evidence type="ECO:0000256" key="7">
    <source>
        <dbReference type="ARBA" id="ARBA00022989"/>
    </source>
</evidence>
<dbReference type="PANTHER" id="PTHR10766:SF170">
    <property type="entry name" value="TRANSMEMBRANE 9 SUPERFAMILY MEMBER 4"/>
    <property type="match status" value="1"/>
</dbReference>
<feature type="transmembrane region" description="Helical" evidence="10">
    <location>
        <begin position="351"/>
        <end position="375"/>
    </location>
</feature>
<accession>A0A7J7GH43</accession>
<protein>
    <recommendedName>
        <fullName evidence="10">Transmembrane 9 superfamily member</fullName>
    </recommendedName>
</protein>
<dbReference type="GO" id="GO:0072657">
    <property type="term" value="P:protein localization to membrane"/>
    <property type="evidence" value="ECO:0007669"/>
    <property type="project" value="TreeGrafter"/>
</dbReference>
<feature type="transmembrane region" description="Helical" evidence="10">
    <location>
        <begin position="317"/>
        <end position="345"/>
    </location>
</feature>
<evidence type="ECO:0000256" key="10">
    <source>
        <dbReference type="RuleBase" id="RU363079"/>
    </source>
</evidence>
<dbReference type="GO" id="GO:0000139">
    <property type="term" value="C:Golgi membrane"/>
    <property type="evidence" value="ECO:0007669"/>
    <property type="project" value="UniProtKB-SubCell"/>
</dbReference>
<keyword evidence="9 10" id="KW-0472">Membrane</keyword>
<evidence type="ECO:0000256" key="1">
    <source>
        <dbReference type="ARBA" id="ARBA00004337"/>
    </source>
</evidence>
<dbReference type="Pfam" id="PF02990">
    <property type="entry name" value="EMP70"/>
    <property type="match status" value="1"/>
</dbReference>
<evidence type="ECO:0000256" key="3">
    <source>
        <dbReference type="ARBA" id="ARBA00005227"/>
    </source>
</evidence>
<dbReference type="GO" id="GO:0010008">
    <property type="term" value="C:endosome membrane"/>
    <property type="evidence" value="ECO:0007669"/>
    <property type="project" value="UniProtKB-SubCell"/>
</dbReference>
<name>A0A7J7GH43_CAMSI</name>
<dbReference type="InterPro" id="IPR004240">
    <property type="entry name" value="EMP70"/>
</dbReference>
<evidence type="ECO:0000256" key="6">
    <source>
        <dbReference type="ARBA" id="ARBA00022753"/>
    </source>
</evidence>
<evidence type="ECO:0000256" key="9">
    <source>
        <dbReference type="ARBA" id="ARBA00023136"/>
    </source>
</evidence>
<evidence type="ECO:0000313" key="11">
    <source>
        <dbReference type="EMBL" id="KAF5939615.1"/>
    </source>
</evidence>
<sequence>MEELPKFSQIHFYTHCSPTKENSKRRMEEFSAIILVAFLVICCASEVRSDASNHRYNARDPVPCYSNKVGPFHNPSETYAYYDFPFCLPEHVKEKKESLGEVLNGDRLASAPYKIDFLVEKDAELACKKKLKKEEVSQFRTAVAQDYFIQMYFDDLPFWAFIGKVDQPCLAEPNDCKYLLYTHMVFEFLYNKEHVIEIAARTDPTSVIDLMEDKEVDVEFMYTVKWRETDITFQKRMEKYSFSSSLPHHLSIHWFAVMNSCLTVLILLGCLVTFYVRVLKKDINKYADDEELLDNQEETGWKNIHGDVFRYPKHKSLFAAAVGSGTQLFILMLSIILLGLVGVFYPYSRGALLTALVVVYAITSGIAGYTAVSLYCQFEGTNWVRNLLLTGCLFFGPLFLAFCFLNTVAITYRATAVLPLGTILVLLSIWVLVASPLLLLGGIAAKNSKSEFQAPCHTTNYPREIPPQCWYRGILPQMAVAGILPFGVIYVELYYLFATIWGHRIYTIYGILFIVFIILVIVTAFVNVVLTYFRLAAENHEWWWRSFLCGGSTGLFVYGYCLYYYHSRSAMSGLLQTSFFFGYMACICYGIFLMLGTIGFHASLLFVRHIYGSIKCE</sequence>
<comment type="similarity">
    <text evidence="3 10">Belongs to the nonaspanin (TM9SF) (TC 9.A.2) family.</text>
</comment>
<evidence type="ECO:0000313" key="12">
    <source>
        <dbReference type="Proteomes" id="UP000593564"/>
    </source>
</evidence>
<keyword evidence="5" id="KW-0732">Signal</keyword>
<evidence type="ECO:0000256" key="2">
    <source>
        <dbReference type="ARBA" id="ARBA00004653"/>
    </source>
</evidence>
<feature type="transmembrane region" description="Helical" evidence="10">
    <location>
        <begin position="252"/>
        <end position="276"/>
    </location>
</feature>
<comment type="subcellular location">
    <subcellularLocation>
        <location evidence="1">Endosome membrane</location>
        <topology evidence="1">Multi-pass membrane protein</topology>
    </subcellularLocation>
    <subcellularLocation>
        <location evidence="2">Golgi apparatus membrane</location>
        <topology evidence="2">Multi-pass membrane protein</topology>
    </subcellularLocation>
</comment>
<proteinExistence type="inferred from homology"/>
<feature type="transmembrane region" description="Helical" evidence="10">
    <location>
        <begin position="508"/>
        <end position="530"/>
    </location>
</feature>
<feature type="transmembrane region" description="Helical" evidence="10">
    <location>
        <begin position="416"/>
        <end position="440"/>
    </location>
</feature>
<reference evidence="12" key="1">
    <citation type="journal article" date="2020" name="Nat. Commun.">
        <title>Genome assembly of wild tea tree DASZ reveals pedigree and selection history of tea varieties.</title>
        <authorList>
            <person name="Zhang W."/>
            <person name="Zhang Y."/>
            <person name="Qiu H."/>
            <person name="Guo Y."/>
            <person name="Wan H."/>
            <person name="Zhang X."/>
            <person name="Scossa F."/>
            <person name="Alseekh S."/>
            <person name="Zhang Q."/>
            <person name="Wang P."/>
            <person name="Xu L."/>
            <person name="Schmidt M.H."/>
            <person name="Jia X."/>
            <person name="Li D."/>
            <person name="Zhu A."/>
            <person name="Guo F."/>
            <person name="Chen W."/>
            <person name="Ni D."/>
            <person name="Usadel B."/>
            <person name="Fernie A.R."/>
            <person name="Wen W."/>
        </authorList>
    </citation>
    <scope>NUCLEOTIDE SEQUENCE [LARGE SCALE GENOMIC DNA]</scope>
    <source>
        <strain evidence="12">cv. G240</strain>
    </source>
</reference>
<feature type="transmembrane region" description="Helical" evidence="10">
    <location>
        <begin position="580"/>
        <end position="607"/>
    </location>
</feature>
<keyword evidence="7 10" id="KW-1133">Transmembrane helix</keyword>
<feature type="transmembrane region" description="Helical" evidence="10">
    <location>
        <begin position="480"/>
        <end position="502"/>
    </location>
</feature>
<organism evidence="11 12">
    <name type="scientific">Camellia sinensis</name>
    <name type="common">Tea plant</name>
    <name type="synonym">Thea sinensis</name>
    <dbReference type="NCBI Taxonomy" id="4442"/>
    <lineage>
        <taxon>Eukaryota</taxon>
        <taxon>Viridiplantae</taxon>
        <taxon>Streptophyta</taxon>
        <taxon>Embryophyta</taxon>
        <taxon>Tracheophyta</taxon>
        <taxon>Spermatophyta</taxon>
        <taxon>Magnoliopsida</taxon>
        <taxon>eudicotyledons</taxon>
        <taxon>Gunneridae</taxon>
        <taxon>Pentapetalae</taxon>
        <taxon>asterids</taxon>
        <taxon>Ericales</taxon>
        <taxon>Theaceae</taxon>
        <taxon>Camellia</taxon>
    </lineage>
</organism>
<feature type="transmembrane region" description="Helical" evidence="10">
    <location>
        <begin position="542"/>
        <end position="565"/>
    </location>
</feature>
<comment type="caution">
    <text evidence="11">The sequence shown here is derived from an EMBL/GenBank/DDBJ whole genome shotgun (WGS) entry which is preliminary data.</text>
</comment>
<dbReference type="Proteomes" id="UP000593564">
    <property type="component" value="Unassembled WGS sequence"/>
</dbReference>
<keyword evidence="8" id="KW-0333">Golgi apparatus</keyword>
<dbReference type="AlphaFoldDB" id="A0A7J7GH43"/>
<reference evidence="11 12" key="2">
    <citation type="submission" date="2020-07" db="EMBL/GenBank/DDBJ databases">
        <title>Genome assembly of wild tea tree DASZ reveals pedigree and selection history of tea varieties.</title>
        <authorList>
            <person name="Zhang W."/>
        </authorList>
    </citation>
    <scope>NUCLEOTIDE SEQUENCE [LARGE SCALE GENOMIC DNA]</scope>
    <source>
        <strain evidence="12">cv. G240</strain>
        <tissue evidence="11">Leaf</tissue>
    </source>
</reference>
<keyword evidence="4 10" id="KW-0812">Transmembrane</keyword>
<evidence type="ECO:0000256" key="5">
    <source>
        <dbReference type="ARBA" id="ARBA00022729"/>
    </source>
</evidence>
<evidence type="ECO:0000256" key="4">
    <source>
        <dbReference type="ARBA" id="ARBA00022692"/>
    </source>
</evidence>
<keyword evidence="6" id="KW-0967">Endosome</keyword>
<keyword evidence="12" id="KW-1185">Reference proteome</keyword>
<dbReference type="PANTHER" id="PTHR10766">
    <property type="entry name" value="TRANSMEMBRANE 9 SUPERFAMILY PROTEIN"/>
    <property type="match status" value="1"/>
</dbReference>
<feature type="transmembrane region" description="Helical" evidence="10">
    <location>
        <begin position="387"/>
        <end position="410"/>
    </location>
</feature>
<gene>
    <name evidence="11" type="ORF">HYC85_023874</name>
</gene>
<evidence type="ECO:0000256" key="8">
    <source>
        <dbReference type="ARBA" id="ARBA00023034"/>
    </source>
</evidence>
<dbReference type="EMBL" id="JACBKZ010000011">
    <property type="protein sequence ID" value="KAF5939615.1"/>
    <property type="molecule type" value="Genomic_DNA"/>
</dbReference>